<accession>L1MJM4</accession>
<keyword evidence="2" id="KW-1185">Reference proteome</keyword>
<proteinExistence type="predicted"/>
<evidence type="ECO:0000313" key="1">
    <source>
        <dbReference type="EMBL" id="EKX91488.1"/>
    </source>
</evidence>
<reference evidence="1 2" key="1">
    <citation type="submission" date="2012-05" db="EMBL/GenBank/DDBJ databases">
        <authorList>
            <person name="Weinstock G."/>
            <person name="Sodergren E."/>
            <person name="Lobos E.A."/>
            <person name="Fulton L."/>
            <person name="Fulton R."/>
            <person name="Courtney L."/>
            <person name="Fronick C."/>
            <person name="O'Laughlin M."/>
            <person name="Godfrey J."/>
            <person name="Wilson R.M."/>
            <person name="Miner T."/>
            <person name="Farmer C."/>
            <person name="Delehaunty K."/>
            <person name="Cordes M."/>
            <person name="Minx P."/>
            <person name="Tomlinson C."/>
            <person name="Chen J."/>
            <person name="Wollam A."/>
            <person name="Pepin K.H."/>
            <person name="Bhonagiri V."/>
            <person name="Zhang X."/>
            <person name="Suruliraj S."/>
            <person name="Warren W."/>
            <person name="Mitreva M."/>
            <person name="Mardis E.R."/>
            <person name="Wilson R.K."/>
        </authorList>
    </citation>
    <scope>NUCLEOTIDE SEQUENCE [LARGE SCALE GENOMIC DNA]</scope>
    <source>
        <strain evidence="1 2">F0235</strain>
    </source>
</reference>
<dbReference type="STRING" id="1035195.HMPREF9997_00558"/>
<comment type="caution">
    <text evidence="1">The sequence shown here is derived from an EMBL/GenBank/DDBJ whole genome shotgun (WGS) entry which is preliminary data.</text>
</comment>
<dbReference type="Proteomes" id="UP000010445">
    <property type="component" value="Unassembled WGS sequence"/>
</dbReference>
<dbReference type="HOGENOM" id="CLU_3250111_0_0_11"/>
<organism evidence="1 2">
    <name type="scientific">Corynebacterium durum F0235</name>
    <dbReference type="NCBI Taxonomy" id="1035195"/>
    <lineage>
        <taxon>Bacteria</taxon>
        <taxon>Bacillati</taxon>
        <taxon>Actinomycetota</taxon>
        <taxon>Actinomycetes</taxon>
        <taxon>Mycobacteriales</taxon>
        <taxon>Corynebacteriaceae</taxon>
        <taxon>Corynebacterium</taxon>
    </lineage>
</organism>
<protein>
    <submittedName>
        <fullName evidence="1">Uncharacterized protein</fullName>
    </submittedName>
</protein>
<evidence type="ECO:0000313" key="2">
    <source>
        <dbReference type="Proteomes" id="UP000010445"/>
    </source>
</evidence>
<gene>
    <name evidence="1" type="ORF">HMPREF9997_00558</name>
</gene>
<name>L1MJM4_9CORY</name>
<sequence>MSTETLREAIDRSVPAVDVSEYSDTEKISGNIFNLGFPCVRV</sequence>
<dbReference type="EMBL" id="AMEM01000011">
    <property type="protein sequence ID" value="EKX91488.1"/>
    <property type="molecule type" value="Genomic_DNA"/>
</dbReference>
<dbReference type="AlphaFoldDB" id="L1MJM4"/>